<dbReference type="Proteomes" id="UP000057389">
    <property type="component" value="Unassembled WGS sequence"/>
</dbReference>
<evidence type="ECO:0000313" key="3">
    <source>
        <dbReference type="Proteomes" id="UP000057389"/>
    </source>
</evidence>
<dbReference type="Gene3D" id="3.40.50.2300">
    <property type="match status" value="1"/>
</dbReference>
<keyword evidence="1" id="KW-0812">Transmembrane</keyword>
<sequence length="243" mass="27690">MDATELGIVLALASLFLGFIFWVVPREVVTNRFKKFSVQSHVEKLHLRTDFRIAIVDDEIGNYPIQYIKDLGFNVHEYESVSFTDAQNLINHDLLLLDVKGVVREDLDEGGAKLIKIIKEARPLIPVVAVSSGYFHTELNDYFRISDATVNKPIDEFKIRELLCELKKEFFDAPSIANTIEDSIKKLDLSSSKKNKLNQLVIEFVSGKCSENDFLNVIHMNAKGESQEIINNSRILLDRVKYA</sequence>
<proteinExistence type="predicted"/>
<organism evidence="2 3">
    <name type="scientific">Vibrio toranzoniae</name>
    <dbReference type="NCBI Taxonomy" id="1194427"/>
    <lineage>
        <taxon>Bacteria</taxon>
        <taxon>Pseudomonadati</taxon>
        <taxon>Pseudomonadota</taxon>
        <taxon>Gammaproteobacteria</taxon>
        <taxon>Vibrionales</taxon>
        <taxon>Vibrionaceae</taxon>
        <taxon>Vibrio</taxon>
    </lineage>
</organism>
<feature type="transmembrane region" description="Helical" evidence="1">
    <location>
        <begin position="6"/>
        <end position="24"/>
    </location>
</feature>
<dbReference type="AlphaFoldDB" id="A0A109DBX9"/>
<name>A0A109DBX9_9VIBR</name>
<dbReference type="SUPFAM" id="SSF52172">
    <property type="entry name" value="CheY-like"/>
    <property type="match status" value="1"/>
</dbReference>
<protein>
    <recommendedName>
        <fullName evidence="4">Response regulatory domain-containing protein</fullName>
    </recommendedName>
</protein>
<comment type="caution">
    <text evidence="2">The sequence shown here is derived from an EMBL/GenBank/DDBJ whole genome shotgun (WGS) entry which is preliminary data.</text>
</comment>
<keyword evidence="1" id="KW-1133">Transmembrane helix</keyword>
<evidence type="ECO:0000313" key="2">
    <source>
        <dbReference type="EMBL" id="KWU02637.1"/>
    </source>
</evidence>
<dbReference type="GeneID" id="300180057"/>
<gene>
    <name evidence="2" type="ORF">APQ14_18155</name>
</gene>
<evidence type="ECO:0008006" key="4">
    <source>
        <dbReference type="Google" id="ProtNLM"/>
    </source>
</evidence>
<dbReference type="InterPro" id="IPR011006">
    <property type="entry name" value="CheY-like_superfamily"/>
</dbReference>
<dbReference type="RefSeq" id="WP_060466752.1">
    <property type="nucleotide sequence ID" value="NZ_AP025515.1"/>
</dbReference>
<keyword evidence="1" id="KW-0472">Membrane</keyword>
<dbReference type="EMBL" id="LMXU01000001">
    <property type="protein sequence ID" value="KWU02637.1"/>
    <property type="molecule type" value="Genomic_DNA"/>
</dbReference>
<evidence type="ECO:0000256" key="1">
    <source>
        <dbReference type="SAM" id="Phobius"/>
    </source>
</evidence>
<reference evidence="2 3" key="1">
    <citation type="submission" date="2015-11" db="EMBL/GenBank/DDBJ databases">
        <title>Draft WGS of Vibrio toranzoniae.</title>
        <authorList>
            <person name="Lasa A."/>
            <person name="Romalde J.L."/>
        </authorList>
    </citation>
    <scope>NUCLEOTIDE SEQUENCE [LARGE SCALE GENOMIC DNA]</scope>
    <source>
        <strain evidence="2 3">Vb 10.8</strain>
    </source>
</reference>
<accession>A0A109DBX9</accession>
<keyword evidence="3" id="KW-1185">Reference proteome</keyword>
<dbReference type="OrthoDB" id="7064819at2"/>